<keyword evidence="2" id="KW-0812">Transmembrane</keyword>
<feature type="transmembrane region" description="Helical" evidence="2">
    <location>
        <begin position="7"/>
        <end position="26"/>
    </location>
</feature>
<gene>
    <name evidence="3" type="ORF">HHE01_02860</name>
</gene>
<feature type="compositionally biased region" description="Basic and acidic residues" evidence="1">
    <location>
        <begin position="273"/>
        <end position="284"/>
    </location>
</feature>
<evidence type="ECO:0008006" key="5">
    <source>
        <dbReference type="Google" id="ProtNLM"/>
    </source>
</evidence>
<evidence type="ECO:0000313" key="4">
    <source>
        <dbReference type="Proteomes" id="UP000046090"/>
    </source>
</evidence>
<feature type="compositionally biased region" description="Basic residues" evidence="1">
    <location>
        <begin position="241"/>
        <end position="272"/>
    </location>
</feature>
<reference evidence="4" key="1">
    <citation type="submission" date="2014-12" db="EMBL/GenBank/DDBJ databases">
        <authorList>
            <person name="Smet A."/>
        </authorList>
    </citation>
    <scope>NUCLEOTIDE SEQUENCE [LARGE SCALE GENOMIC DNA]</scope>
</reference>
<feature type="compositionally biased region" description="Pro residues" evidence="1">
    <location>
        <begin position="231"/>
        <end position="240"/>
    </location>
</feature>
<evidence type="ECO:0000256" key="2">
    <source>
        <dbReference type="SAM" id="Phobius"/>
    </source>
</evidence>
<protein>
    <recommendedName>
        <fullName evidence="5">Transglycosylase SLT domain-containing protein</fullName>
    </recommendedName>
</protein>
<dbReference type="AlphaFoldDB" id="A0A0K2Y8V8"/>
<dbReference type="Proteomes" id="UP000046090">
    <property type="component" value="Unassembled WGS sequence"/>
</dbReference>
<sequence>MHCRHRAVFGILRSFSWGFLAFFYLYCPLNASHVKKASLAECVAPRNFNPAQKRVLVYAYRYGFKENLGYELAAIAWKESCAGMYRVDFSGPSAGIYHAYIPDVLKRYNERDTRFMQSVYGSLLIKDENFASRVALDTLIGWKRTHKGNLKDMIKSYHNGLRWQKNEHIDQIANEYYQDIVAKIKTLQSMMPALEKSVDETQATPLQADNSPHKEGVKTLAAKPELEPKPEIAPPPPLPAPKHHSTHKPSRHHNTHKNTHHKNTKTAPKHHNAYKDTLQKDRTHTGKTPKNSKEADKIILMQESPVF</sequence>
<evidence type="ECO:0000256" key="1">
    <source>
        <dbReference type="SAM" id="MobiDB-lite"/>
    </source>
</evidence>
<evidence type="ECO:0000313" key="3">
    <source>
        <dbReference type="EMBL" id="CRI35288.1"/>
    </source>
</evidence>
<keyword evidence="2" id="KW-0472">Membrane</keyword>
<accession>A0A0K2Y8V8</accession>
<organism evidence="3 4">
    <name type="scientific">Helicobacter heilmannii</name>
    <dbReference type="NCBI Taxonomy" id="35817"/>
    <lineage>
        <taxon>Bacteria</taxon>
        <taxon>Pseudomonadati</taxon>
        <taxon>Campylobacterota</taxon>
        <taxon>Epsilonproteobacteria</taxon>
        <taxon>Campylobacterales</taxon>
        <taxon>Helicobacteraceae</taxon>
        <taxon>Helicobacter</taxon>
    </lineage>
</organism>
<keyword evidence="2" id="KW-1133">Transmembrane helix</keyword>
<feature type="region of interest" description="Disordered" evidence="1">
    <location>
        <begin position="205"/>
        <end position="307"/>
    </location>
</feature>
<name>A0A0K2Y8V8_HELHE</name>
<dbReference type="EMBL" id="CDMK01000003">
    <property type="protein sequence ID" value="CRI35288.1"/>
    <property type="molecule type" value="Genomic_DNA"/>
</dbReference>
<keyword evidence="4" id="KW-1185">Reference proteome</keyword>
<proteinExistence type="predicted"/>